<comment type="caution">
    <text evidence="1">The sequence shown here is derived from an EMBL/GenBank/DDBJ whole genome shotgun (WGS) entry which is preliminary data.</text>
</comment>
<proteinExistence type="predicted"/>
<name>A0ABT0TMH1_9FLAO</name>
<accession>A0ABT0TMH1</accession>
<dbReference type="Pfam" id="PF22252">
    <property type="entry name" value="PNGase_F-II_N"/>
    <property type="match status" value="1"/>
</dbReference>
<protein>
    <submittedName>
        <fullName evidence="1">GLPGLI family protein</fullName>
    </submittedName>
</protein>
<reference evidence="1 2" key="1">
    <citation type="submission" date="2022-05" db="EMBL/GenBank/DDBJ databases">
        <title>Flavobacterium sp., isolated from activated sludge.</title>
        <authorList>
            <person name="Ran Q."/>
        </authorList>
    </citation>
    <scope>NUCLEOTIDE SEQUENCE [LARGE SCALE GENOMIC DNA]</scope>
    <source>
        <strain evidence="1 2">HXWNR70</strain>
    </source>
</reference>
<evidence type="ECO:0000313" key="1">
    <source>
        <dbReference type="EMBL" id="MCL9808688.1"/>
    </source>
</evidence>
<dbReference type="InterPro" id="IPR005901">
    <property type="entry name" value="GLPGLI"/>
</dbReference>
<evidence type="ECO:0000313" key="2">
    <source>
        <dbReference type="Proteomes" id="UP001317191"/>
    </source>
</evidence>
<dbReference type="RefSeq" id="WP_250591989.1">
    <property type="nucleotide sequence ID" value="NZ_JAMLJM010000002.1"/>
</dbReference>
<dbReference type="NCBIfam" id="TIGR01200">
    <property type="entry name" value="GLPGLI"/>
    <property type="match status" value="1"/>
</dbReference>
<dbReference type="EMBL" id="JAMLJM010000002">
    <property type="protein sequence ID" value="MCL9808688.1"/>
    <property type="molecule type" value="Genomic_DNA"/>
</dbReference>
<keyword evidence="2" id="KW-1185">Reference proteome</keyword>
<organism evidence="1 2">
    <name type="scientific">Flavobacterium luminosum</name>
    <dbReference type="NCBI Taxonomy" id="2949086"/>
    <lineage>
        <taxon>Bacteria</taxon>
        <taxon>Pseudomonadati</taxon>
        <taxon>Bacteroidota</taxon>
        <taxon>Flavobacteriia</taxon>
        <taxon>Flavobacteriales</taxon>
        <taxon>Flavobacteriaceae</taxon>
        <taxon>Flavobacterium</taxon>
    </lineage>
</organism>
<dbReference type="Proteomes" id="UP001317191">
    <property type="component" value="Unassembled WGS sequence"/>
</dbReference>
<sequence length="251" mass="29322">MKSIYLLFLFLNFNFYAQLKIEYDYTMGNHESSTINKCYLYTDGVNSKFVYRRIINGETESIFTHINPTVLEFMNSKFKKQAGDSIGKIVLKKMNSDSIYCRYSTADNKYVKVLEKNTPIIKIVDEFKTVFNYNCQKAIFDFGERVFEVWFTNDIPISDGPWKLKGLPGLVLSAKTNDGIHHFEITSLKNCPPFEKSFFDFPFVKILSKEVFVDDFIRITENKFKYQKSQKPDANSTMTIDMLDIPKTLFK</sequence>
<gene>
    <name evidence="1" type="ORF">NAT50_04875</name>
</gene>